<evidence type="ECO:0000256" key="6">
    <source>
        <dbReference type="ARBA" id="ARBA00023306"/>
    </source>
</evidence>
<keyword evidence="4" id="KW-0132">Cell division</keyword>
<dbReference type="EMBL" id="QFFZ01000029">
    <property type="protein sequence ID" value="TEB10294.1"/>
    <property type="molecule type" value="Genomic_DNA"/>
</dbReference>
<dbReference type="Gene3D" id="6.10.250.660">
    <property type="match status" value="1"/>
</dbReference>
<dbReference type="Pfam" id="PF05103">
    <property type="entry name" value="DivIVA"/>
    <property type="match status" value="1"/>
</dbReference>
<dbReference type="NCBIfam" id="TIGR03544">
    <property type="entry name" value="DivI1A_domain"/>
    <property type="match status" value="1"/>
</dbReference>
<sequence>MLTPLDIQKKEFRRVFRGYSEEEVDSFLDQVTQDYENLLREIQALKDKINQYEQNITRYREIEEAIKNTMVMAQKNADELRQNTEKEAGVILDRARIEAAQLTREAEQEAAALLAEAETKLRQIMEEQNQCKRESQIFKIRLRSFLEAQMKLLEDEGTDFSDSLEDEDISETA</sequence>
<comment type="caution">
    <text evidence="8">The sequence shown here is derived from an EMBL/GenBank/DDBJ whole genome shotgun (WGS) entry which is preliminary data.</text>
</comment>
<comment type="similarity">
    <text evidence="2">Belongs to the DivIVA family.</text>
</comment>
<evidence type="ECO:0000256" key="4">
    <source>
        <dbReference type="ARBA" id="ARBA00022618"/>
    </source>
</evidence>
<dbReference type="RefSeq" id="WP_134214312.1">
    <property type="nucleotide sequence ID" value="NZ_QFFZ01000029.1"/>
</dbReference>
<dbReference type="OrthoDB" id="9815492at2"/>
<organism evidence="8 9">
    <name type="scientific">Pelotomaculum propionicicum</name>
    <dbReference type="NCBI Taxonomy" id="258475"/>
    <lineage>
        <taxon>Bacteria</taxon>
        <taxon>Bacillati</taxon>
        <taxon>Bacillota</taxon>
        <taxon>Clostridia</taxon>
        <taxon>Eubacteriales</taxon>
        <taxon>Desulfotomaculaceae</taxon>
        <taxon>Pelotomaculum</taxon>
    </lineage>
</organism>
<dbReference type="Proteomes" id="UP000297597">
    <property type="component" value="Unassembled WGS sequence"/>
</dbReference>
<feature type="coiled-coil region" evidence="7">
    <location>
        <begin position="28"/>
        <end position="134"/>
    </location>
</feature>
<keyword evidence="5 7" id="KW-0175">Coiled coil</keyword>
<name>A0A4Y7RMS5_9FIRM</name>
<evidence type="ECO:0000256" key="2">
    <source>
        <dbReference type="ARBA" id="ARBA00009008"/>
    </source>
</evidence>
<dbReference type="GO" id="GO:0051301">
    <property type="term" value="P:cell division"/>
    <property type="evidence" value="ECO:0007669"/>
    <property type="project" value="UniProtKB-KW"/>
</dbReference>
<dbReference type="PANTHER" id="PTHR35794">
    <property type="entry name" value="CELL DIVISION PROTEIN DIVIVA"/>
    <property type="match status" value="1"/>
</dbReference>
<evidence type="ECO:0000256" key="1">
    <source>
        <dbReference type="ARBA" id="ARBA00004496"/>
    </source>
</evidence>
<dbReference type="PANTHER" id="PTHR35794:SF2">
    <property type="entry name" value="CELL DIVISION PROTEIN DIVIVA"/>
    <property type="match status" value="1"/>
</dbReference>
<dbReference type="InterPro" id="IPR019933">
    <property type="entry name" value="DivIVA_domain"/>
</dbReference>
<dbReference type="GO" id="GO:0005737">
    <property type="term" value="C:cytoplasm"/>
    <property type="evidence" value="ECO:0007669"/>
    <property type="project" value="UniProtKB-SubCell"/>
</dbReference>
<keyword evidence="3" id="KW-0963">Cytoplasm</keyword>
<evidence type="ECO:0000256" key="3">
    <source>
        <dbReference type="ARBA" id="ARBA00022490"/>
    </source>
</evidence>
<evidence type="ECO:0000256" key="7">
    <source>
        <dbReference type="SAM" id="Coils"/>
    </source>
</evidence>
<keyword evidence="6" id="KW-0131">Cell cycle</keyword>
<evidence type="ECO:0000256" key="5">
    <source>
        <dbReference type="ARBA" id="ARBA00023054"/>
    </source>
</evidence>
<gene>
    <name evidence="8" type="primary">divIVA</name>
    <name evidence="8" type="ORF">Pmgp_02491</name>
</gene>
<reference evidence="8 9" key="1">
    <citation type="journal article" date="2018" name="Environ. Microbiol.">
        <title>Novel energy conservation strategies and behaviour of Pelotomaculum schinkii driving syntrophic propionate catabolism.</title>
        <authorList>
            <person name="Hidalgo-Ahumada C.A.P."/>
            <person name="Nobu M.K."/>
            <person name="Narihiro T."/>
            <person name="Tamaki H."/>
            <person name="Liu W.T."/>
            <person name="Kamagata Y."/>
            <person name="Stams A.J.M."/>
            <person name="Imachi H."/>
            <person name="Sousa D.Z."/>
        </authorList>
    </citation>
    <scope>NUCLEOTIDE SEQUENCE [LARGE SCALE GENOMIC DNA]</scope>
    <source>
        <strain evidence="8 9">MGP</strain>
    </source>
</reference>
<dbReference type="AlphaFoldDB" id="A0A4Y7RMS5"/>
<dbReference type="InterPro" id="IPR007793">
    <property type="entry name" value="DivIVA_fam"/>
</dbReference>
<proteinExistence type="inferred from homology"/>
<evidence type="ECO:0000313" key="8">
    <source>
        <dbReference type="EMBL" id="TEB10294.1"/>
    </source>
</evidence>
<keyword evidence="9" id="KW-1185">Reference proteome</keyword>
<protein>
    <submittedName>
        <fullName evidence="8">Septum site-determining protein DivIVA</fullName>
    </submittedName>
</protein>
<comment type="subcellular location">
    <subcellularLocation>
        <location evidence="1">Cytoplasm</location>
    </subcellularLocation>
</comment>
<accession>A0A4Y7RMS5</accession>
<evidence type="ECO:0000313" key="9">
    <source>
        <dbReference type="Proteomes" id="UP000297597"/>
    </source>
</evidence>